<evidence type="ECO:0000313" key="3">
    <source>
        <dbReference type="Proteomes" id="UP000326198"/>
    </source>
</evidence>
<dbReference type="AlphaFoldDB" id="A0A5N7AZ74"/>
<evidence type="ECO:0000313" key="2">
    <source>
        <dbReference type="EMBL" id="KAE8374339.1"/>
    </source>
</evidence>
<dbReference type="OrthoDB" id="4991875at2759"/>
<protein>
    <recommendedName>
        <fullName evidence="4">GPI anchored cell wall protein</fullName>
    </recommendedName>
</protein>
<evidence type="ECO:0000256" key="1">
    <source>
        <dbReference type="SAM" id="SignalP"/>
    </source>
</evidence>
<name>A0A5N7AZ74_9EURO</name>
<feature type="chain" id="PRO_5024920003" description="GPI anchored cell wall protein" evidence="1">
    <location>
        <begin position="21"/>
        <end position="202"/>
    </location>
</feature>
<organism evidence="2 3">
    <name type="scientific">Aspergillus bertholletiae</name>
    <dbReference type="NCBI Taxonomy" id="1226010"/>
    <lineage>
        <taxon>Eukaryota</taxon>
        <taxon>Fungi</taxon>
        <taxon>Dikarya</taxon>
        <taxon>Ascomycota</taxon>
        <taxon>Pezizomycotina</taxon>
        <taxon>Eurotiomycetes</taxon>
        <taxon>Eurotiomycetidae</taxon>
        <taxon>Eurotiales</taxon>
        <taxon>Aspergillaceae</taxon>
        <taxon>Aspergillus</taxon>
        <taxon>Aspergillus subgen. Circumdati</taxon>
    </lineage>
</organism>
<dbReference type="PANTHER" id="PTHR40640">
    <property type="entry name" value="ANCHORED GLYCOPROTEIN, PUTATIVE (AFU_ORTHOLOGUE AFUA_8G04860)-RELATED"/>
    <property type="match status" value="1"/>
</dbReference>
<keyword evidence="1" id="KW-0732">Signal</keyword>
<dbReference type="EMBL" id="ML736287">
    <property type="protein sequence ID" value="KAE8374339.1"/>
    <property type="molecule type" value="Genomic_DNA"/>
</dbReference>
<reference evidence="2 3" key="1">
    <citation type="submission" date="2019-04" db="EMBL/GenBank/DDBJ databases">
        <title>Friends and foes A comparative genomics studyof 23 Aspergillus species from section Flavi.</title>
        <authorList>
            <consortium name="DOE Joint Genome Institute"/>
            <person name="Kjaerbolling I."/>
            <person name="Vesth T."/>
            <person name="Frisvad J.C."/>
            <person name="Nybo J.L."/>
            <person name="Theobald S."/>
            <person name="Kildgaard S."/>
            <person name="Isbrandt T."/>
            <person name="Kuo A."/>
            <person name="Sato A."/>
            <person name="Lyhne E.K."/>
            <person name="Kogle M.E."/>
            <person name="Wiebenga A."/>
            <person name="Kun R.S."/>
            <person name="Lubbers R.J."/>
            <person name="Makela M.R."/>
            <person name="Barry K."/>
            <person name="Chovatia M."/>
            <person name="Clum A."/>
            <person name="Daum C."/>
            <person name="Haridas S."/>
            <person name="He G."/>
            <person name="LaButti K."/>
            <person name="Lipzen A."/>
            <person name="Mondo S."/>
            <person name="Riley R."/>
            <person name="Salamov A."/>
            <person name="Simmons B.A."/>
            <person name="Magnuson J.K."/>
            <person name="Henrissat B."/>
            <person name="Mortensen U.H."/>
            <person name="Larsen T.O."/>
            <person name="Devries R.P."/>
            <person name="Grigoriev I.V."/>
            <person name="Machida M."/>
            <person name="Baker S.E."/>
            <person name="Andersen M.R."/>
        </authorList>
    </citation>
    <scope>NUCLEOTIDE SEQUENCE [LARGE SCALE GENOMIC DNA]</scope>
    <source>
        <strain evidence="2 3">IBT 29228</strain>
    </source>
</reference>
<gene>
    <name evidence="2" type="ORF">BDV26DRAFT_44446</name>
</gene>
<dbReference type="PANTHER" id="PTHR40640:SF1">
    <property type="entry name" value="ANCHORED GLYCOPROTEIN, PUTATIVE (AFU_ORTHOLOGUE AFUA_8G04860)-RELATED"/>
    <property type="match status" value="1"/>
</dbReference>
<proteinExistence type="predicted"/>
<keyword evidence="3" id="KW-1185">Reference proteome</keyword>
<evidence type="ECO:0008006" key="4">
    <source>
        <dbReference type="Google" id="ProtNLM"/>
    </source>
</evidence>
<feature type="signal peptide" evidence="1">
    <location>
        <begin position="1"/>
        <end position="20"/>
    </location>
</feature>
<accession>A0A5N7AZ74</accession>
<dbReference type="Proteomes" id="UP000326198">
    <property type="component" value="Unassembled WGS sequence"/>
</dbReference>
<sequence length="202" mass="20189">MVRVFQSLLLLAASLSTTLAADDSTTVVQILNGHYNTLAFDDLRASVVGGDAHATTYAVNCKEDSSVCPLTKPITITQGPSTFTMSAVYTMNTMGAKGTGTIVQDCDITSSTATAVCSVSFGVAVSAKGQSTSTSLATKATATGSAEVLYEPLTVTAGLENFNKAGPTGATATPTGAAVDNRPARVGMAGAAVAAVAGALVL</sequence>